<evidence type="ECO:0000313" key="2">
    <source>
        <dbReference type="Proteomes" id="UP001274830"/>
    </source>
</evidence>
<dbReference type="EMBL" id="JAUTXT010000005">
    <property type="protein sequence ID" value="KAK3677893.1"/>
    <property type="molecule type" value="Genomic_DNA"/>
</dbReference>
<dbReference type="Proteomes" id="UP001274830">
    <property type="component" value="Unassembled WGS sequence"/>
</dbReference>
<keyword evidence="2" id="KW-1185">Reference proteome</keyword>
<evidence type="ECO:0000313" key="1">
    <source>
        <dbReference type="EMBL" id="KAK3677893.1"/>
    </source>
</evidence>
<comment type="caution">
    <text evidence="1">The sequence shown here is derived from an EMBL/GenBank/DDBJ whole genome shotgun (WGS) entry which is preliminary data.</text>
</comment>
<dbReference type="AlphaFoldDB" id="A0AAE0WU82"/>
<proteinExistence type="predicted"/>
<gene>
    <name evidence="1" type="ORF">LTR78_001988</name>
</gene>
<accession>A0AAE0WU82</accession>
<organism evidence="1 2">
    <name type="scientific">Recurvomyces mirabilis</name>
    <dbReference type="NCBI Taxonomy" id="574656"/>
    <lineage>
        <taxon>Eukaryota</taxon>
        <taxon>Fungi</taxon>
        <taxon>Dikarya</taxon>
        <taxon>Ascomycota</taxon>
        <taxon>Pezizomycotina</taxon>
        <taxon>Dothideomycetes</taxon>
        <taxon>Dothideomycetidae</taxon>
        <taxon>Mycosphaerellales</taxon>
        <taxon>Teratosphaeriaceae</taxon>
        <taxon>Recurvomyces</taxon>
    </lineage>
</organism>
<protein>
    <submittedName>
        <fullName evidence="1">Uncharacterized protein</fullName>
    </submittedName>
</protein>
<sequence length="243" mass="26883">MTLFANEDGCDDVFAHTSRARDESKILARGEKSTITIASATFGRLKRATQARPVDVPESLQVRFDFAVLLVHEICHAFLNALEGKSGYEPFFGSKAAIAEIGFEAERSEAGEHGGGCEGGEEVSKLEGIPVCWHWPYEKIVLDYRAQGDFMSVRAKSLPQLDLAWRVPLGWFGKTFRQGFWDELEGRGENVDKQGLFPRKEVGHFLKEGKNGDMGGRKPKIAMVSKGYKIAGDRSIVRKGGKS</sequence>
<name>A0AAE0WU82_9PEZI</name>
<reference evidence="1" key="1">
    <citation type="submission" date="2023-07" db="EMBL/GenBank/DDBJ databases">
        <title>Black Yeasts Isolated from many extreme environments.</title>
        <authorList>
            <person name="Coleine C."/>
            <person name="Stajich J.E."/>
            <person name="Selbmann L."/>
        </authorList>
    </citation>
    <scope>NUCLEOTIDE SEQUENCE</scope>
    <source>
        <strain evidence="1">CCFEE 5485</strain>
    </source>
</reference>